<evidence type="ECO:0000256" key="1">
    <source>
        <dbReference type="SAM" id="MobiDB-lite"/>
    </source>
</evidence>
<dbReference type="Proteomes" id="UP001209412">
    <property type="component" value="Unassembled WGS sequence"/>
</dbReference>
<accession>A0AAP5ESD2</accession>
<organism evidence="3 5">
    <name type="scientific">Paraburkholderia madseniana</name>
    <dbReference type="NCBI Taxonomy" id="2599607"/>
    <lineage>
        <taxon>Bacteria</taxon>
        <taxon>Pseudomonadati</taxon>
        <taxon>Pseudomonadota</taxon>
        <taxon>Betaproteobacteria</taxon>
        <taxon>Burkholderiales</taxon>
        <taxon>Burkholderiaceae</taxon>
        <taxon>Paraburkholderia</taxon>
    </lineage>
</organism>
<dbReference type="AlphaFoldDB" id="A0AAP5ESD2"/>
<reference evidence="3" key="1">
    <citation type="submission" date="2022-06" db="EMBL/GenBank/DDBJ databases">
        <title>PHB producers.</title>
        <authorList>
            <person name="Besaury L."/>
        </authorList>
    </citation>
    <scope>NUCLEOTIDE SEQUENCE</scope>
    <source>
        <strain evidence="3 4">SEWS6</strain>
    </source>
</reference>
<dbReference type="EMBL" id="JAPKHW010000036">
    <property type="protein sequence ID" value="MCX4150001.1"/>
    <property type="molecule type" value="Genomic_DNA"/>
</dbReference>
<dbReference type="RefSeq" id="WP_266260801.1">
    <property type="nucleotide sequence ID" value="NZ_JAMXWF010000036.1"/>
</dbReference>
<name>A0AAP5ESD2_9BURK</name>
<dbReference type="Proteomes" id="UP001242288">
    <property type="component" value="Unassembled WGS sequence"/>
</dbReference>
<evidence type="ECO:0000313" key="3">
    <source>
        <dbReference type="EMBL" id="MDQ6411819.1"/>
    </source>
</evidence>
<evidence type="ECO:0000313" key="4">
    <source>
        <dbReference type="Proteomes" id="UP001209412"/>
    </source>
</evidence>
<keyword evidence="4" id="KW-1185">Reference proteome</keyword>
<sequence>MEQPPTFAREQHRRDSSMNAEQARYDRQCRYDRLHQMNRLRDVGRLPRPIDIVDLRGMHDCRRILNGDAVLPRCVDLADSAYLAKLDQFEAEEAERSGKGYYVPDWATYTKIATVANMTEAMDRYYKSERLNRPDGTRDRLIASNQEEYDAKGFACIASYHDSVNGHSIYVRQAEHGIDIYSSNYA</sequence>
<gene>
    <name evidence="3" type="ORF">NIE36_32220</name>
    <name evidence="2" type="ORF">OSB80_32285</name>
</gene>
<proteinExistence type="predicted"/>
<evidence type="ECO:0000313" key="5">
    <source>
        <dbReference type="Proteomes" id="UP001242288"/>
    </source>
</evidence>
<dbReference type="EMBL" id="JAMXWF010000036">
    <property type="protein sequence ID" value="MDQ6411819.1"/>
    <property type="molecule type" value="Genomic_DNA"/>
</dbReference>
<evidence type="ECO:0000313" key="2">
    <source>
        <dbReference type="EMBL" id="MCX4150001.1"/>
    </source>
</evidence>
<comment type="caution">
    <text evidence="3">The sequence shown here is derived from an EMBL/GenBank/DDBJ whole genome shotgun (WGS) entry which is preliminary data.</text>
</comment>
<protein>
    <submittedName>
        <fullName evidence="3">Uncharacterized protein</fullName>
    </submittedName>
</protein>
<feature type="region of interest" description="Disordered" evidence="1">
    <location>
        <begin position="1"/>
        <end position="23"/>
    </location>
</feature>